<dbReference type="OrthoDB" id="76567at2759"/>
<organism evidence="2 3">
    <name type="scientific">Penicillium alfredii</name>
    <dbReference type="NCBI Taxonomy" id="1506179"/>
    <lineage>
        <taxon>Eukaryota</taxon>
        <taxon>Fungi</taxon>
        <taxon>Dikarya</taxon>
        <taxon>Ascomycota</taxon>
        <taxon>Pezizomycotina</taxon>
        <taxon>Eurotiomycetes</taxon>
        <taxon>Eurotiomycetidae</taxon>
        <taxon>Eurotiales</taxon>
        <taxon>Aspergillaceae</taxon>
        <taxon>Penicillium</taxon>
    </lineage>
</organism>
<dbReference type="Proteomes" id="UP001141434">
    <property type="component" value="Unassembled WGS sequence"/>
</dbReference>
<dbReference type="RefSeq" id="XP_056516090.1">
    <property type="nucleotide sequence ID" value="XM_056651240.1"/>
</dbReference>
<dbReference type="AlphaFoldDB" id="A0A9W9GAC6"/>
<protein>
    <submittedName>
        <fullName evidence="2">Uncharacterized protein</fullName>
    </submittedName>
</protein>
<gene>
    <name evidence="2" type="ORF">NUU61_000656</name>
</gene>
<evidence type="ECO:0000256" key="1">
    <source>
        <dbReference type="SAM" id="MobiDB-lite"/>
    </source>
</evidence>
<dbReference type="GeneID" id="81390408"/>
<evidence type="ECO:0000313" key="3">
    <source>
        <dbReference type="Proteomes" id="UP001141434"/>
    </source>
</evidence>
<dbReference type="EMBL" id="JAPMSZ010000001">
    <property type="protein sequence ID" value="KAJ5114897.1"/>
    <property type="molecule type" value="Genomic_DNA"/>
</dbReference>
<accession>A0A9W9GAC6</accession>
<name>A0A9W9GAC6_9EURO</name>
<comment type="caution">
    <text evidence="2">The sequence shown here is derived from an EMBL/GenBank/DDBJ whole genome shotgun (WGS) entry which is preliminary data.</text>
</comment>
<reference evidence="2" key="2">
    <citation type="journal article" date="2023" name="IMA Fungus">
        <title>Comparative genomic study of the Penicillium genus elucidates a diverse pangenome and 15 lateral gene transfer events.</title>
        <authorList>
            <person name="Petersen C."/>
            <person name="Sorensen T."/>
            <person name="Nielsen M.R."/>
            <person name="Sondergaard T.E."/>
            <person name="Sorensen J.L."/>
            <person name="Fitzpatrick D.A."/>
            <person name="Frisvad J.C."/>
            <person name="Nielsen K.L."/>
        </authorList>
    </citation>
    <scope>NUCLEOTIDE SEQUENCE</scope>
    <source>
        <strain evidence="2">IBT 34128</strain>
    </source>
</reference>
<evidence type="ECO:0000313" key="2">
    <source>
        <dbReference type="EMBL" id="KAJ5114897.1"/>
    </source>
</evidence>
<feature type="region of interest" description="Disordered" evidence="1">
    <location>
        <begin position="1"/>
        <end position="28"/>
    </location>
</feature>
<reference evidence="2" key="1">
    <citation type="submission" date="2022-11" db="EMBL/GenBank/DDBJ databases">
        <authorList>
            <person name="Petersen C."/>
        </authorList>
    </citation>
    <scope>NUCLEOTIDE SEQUENCE</scope>
    <source>
        <strain evidence="2">IBT 34128</strain>
    </source>
</reference>
<keyword evidence="3" id="KW-1185">Reference proteome</keyword>
<proteinExistence type="predicted"/>
<sequence length="117" mass="13337">MSSDTEEATLEPLAPGEGFLGDLGPSIPSYPYEGRQQFVQSWETEIRRQQEDDTFSDVALFTGVDPETFNRDFVNSTDQNITQCWKSYDGIKHLLLTRAPISMQDYIRYSSKKLSDS</sequence>